<protein>
    <submittedName>
        <fullName evidence="1">Uncharacterized protein</fullName>
    </submittedName>
</protein>
<reference evidence="1" key="1">
    <citation type="submission" date="2014-11" db="EMBL/GenBank/DDBJ databases">
        <authorList>
            <person name="Amaro Gonzalez C."/>
        </authorList>
    </citation>
    <scope>NUCLEOTIDE SEQUENCE</scope>
</reference>
<organism evidence="1">
    <name type="scientific">Anguilla anguilla</name>
    <name type="common">European freshwater eel</name>
    <name type="synonym">Muraena anguilla</name>
    <dbReference type="NCBI Taxonomy" id="7936"/>
    <lineage>
        <taxon>Eukaryota</taxon>
        <taxon>Metazoa</taxon>
        <taxon>Chordata</taxon>
        <taxon>Craniata</taxon>
        <taxon>Vertebrata</taxon>
        <taxon>Euteleostomi</taxon>
        <taxon>Actinopterygii</taxon>
        <taxon>Neopterygii</taxon>
        <taxon>Teleostei</taxon>
        <taxon>Anguilliformes</taxon>
        <taxon>Anguillidae</taxon>
        <taxon>Anguilla</taxon>
    </lineage>
</organism>
<name>A0A0E9V6P4_ANGAN</name>
<evidence type="ECO:0000313" key="1">
    <source>
        <dbReference type="EMBL" id="JAH73135.1"/>
    </source>
</evidence>
<proteinExistence type="predicted"/>
<dbReference type="EMBL" id="GBXM01035442">
    <property type="protein sequence ID" value="JAH73135.1"/>
    <property type="molecule type" value="Transcribed_RNA"/>
</dbReference>
<accession>A0A0E9V6P4</accession>
<sequence length="13" mass="1622">MLLWGRILENETF</sequence>
<reference evidence="1" key="2">
    <citation type="journal article" date="2015" name="Fish Shellfish Immunol.">
        <title>Early steps in the European eel (Anguilla anguilla)-Vibrio vulnificus interaction in the gills: Role of the RtxA13 toxin.</title>
        <authorList>
            <person name="Callol A."/>
            <person name="Pajuelo D."/>
            <person name="Ebbesson L."/>
            <person name="Teles M."/>
            <person name="MacKenzie S."/>
            <person name="Amaro C."/>
        </authorList>
    </citation>
    <scope>NUCLEOTIDE SEQUENCE</scope>
</reference>